<dbReference type="WBParaSite" id="ECPE_0000145901-mRNA-1">
    <property type="protein sequence ID" value="ECPE_0000145901-mRNA-1"/>
    <property type="gene ID" value="ECPE_0000145901"/>
</dbReference>
<feature type="domain" description="Reverse transcriptase" evidence="1">
    <location>
        <begin position="99"/>
        <end position="152"/>
    </location>
</feature>
<evidence type="ECO:0000313" key="2">
    <source>
        <dbReference type="EMBL" id="VDP39423.1"/>
    </source>
</evidence>
<dbReference type="Pfam" id="PF00078">
    <property type="entry name" value="RVT_1"/>
    <property type="match status" value="1"/>
</dbReference>
<dbReference type="OrthoDB" id="5978043at2759"/>
<dbReference type="Proteomes" id="UP000272942">
    <property type="component" value="Unassembled WGS sequence"/>
</dbReference>
<reference evidence="4" key="1">
    <citation type="submission" date="2016-06" db="UniProtKB">
        <authorList>
            <consortium name="WormBaseParasite"/>
        </authorList>
    </citation>
    <scope>IDENTIFICATION</scope>
</reference>
<dbReference type="CDD" id="cd01647">
    <property type="entry name" value="RT_LTR"/>
    <property type="match status" value="1"/>
</dbReference>
<dbReference type="AlphaFoldDB" id="A0A183A3C4"/>
<accession>A0A183A3C4</accession>
<reference evidence="2 3" key="2">
    <citation type="submission" date="2018-11" db="EMBL/GenBank/DDBJ databases">
        <authorList>
            <consortium name="Pathogen Informatics"/>
        </authorList>
    </citation>
    <scope>NUCLEOTIDE SEQUENCE [LARGE SCALE GENOMIC DNA]</scope>
    <source>
        <strain evidence="2 3">Egypt</strain>
    </source>
</reference>
<sequence length="157" mass="17618">MSDSQQSRLCHLVLECSNAKGGIKMTPVSLEVTGPSVLMKRRIIPLGLRDPVEKALGEMVSKVVLTPVNSSSWATPIVTLLKRDGKTPRICEDYRVTVNRYLKQSSYAIVEPEDILHQLHGSKFFSSLDFKDAFLQIPLDEKSRELTTINTPFGLFR</sequence>
<dbReference type="EMBL" id="UZAN01009465">
    <property type="protein sequence ID" value="VDP39423.1"/>
    <property type="molecule type" value="Genomic_DNA"/>
</dbReference>
<protein>
    <submittedName>
        <fullName evidence="4">Reverse transcriptase domain-containing protein</fullName>
    </submittedName>
</protein>
<dbReference type="Gene3D" id="3.30.70.270">
    <property type="match status" value="1"/>
</dbReference>
<gene>
    <name evidence="2" type="ORF">ECPE_LOCUS1460</name>
</gene>
<dbReference type="InterPro" id="IPR043128">
    <property type="entry name" value="Rev_trsase/Diguanyl_cyclase"/>
</dbReference>
<evidence type="ECO:0000313" key="4">
    <source>
        <dbReference type="WBParaSite" id="ECPE_0000145901-mRNA-1"/>
    </source>
</evidence>
<organism evidence="4">
    <name type="scientific">Echinostoma caproni</name>
    <dbReference type="NCBI Taxonomy" id="27848"/>
    <lineage>
        <taxon>Eukaryota</taxon>
        <taxon>Metazoa</taxon>
        <taxon>Spiralia</taxon>
        <taxon>Lophotrochozoa</taxon>
        <taxon>Platyhelminthes</taxon>
        <taxon>Trematoda</taxon>
        <taxon>Digenea</taxon>
        <taxon>Plagiorchiida</taxon>
        <taxon>Echinostomata</taxon>
        <taxon>Echinostomatoidea</taxon>
        <taxon>Echinostomatidae</taxon>
        <taxon>Echinostoma</taxon>
    </lineage>
</organism>
<keyword evidence="3" id="KW-1185">Reference proteome</keyword>
<name>A0A183A3C4_9TREM</name>
<evidence type="ECO:0000313" key="3">
    <source>
        <dbReference type="Proteomes" id="UP000272942"/>
    </source>
</evidence>
<dbReference type="InterPro" id="IPR043502">
    <property type="entry name" value="DNA/RNA_pol_sf"/>
</dbReference>
<proteinExistence type="predicted"/>
<dbReference type="SUPFAM" id="SSF56672">
    <property type="entry name" value="DNA/RNA polymerases"/>
    <property type="match status" value="1"/>
</dbReference>
<dbReference type="PANTHER" id="PTHR37984">
    <property type="entry name" value="PROTEIN CBG26694"/>
    <property type="match status" value="1"/>
</dbReference>
<dbReference type="Gene3D" id="3.10.10.10">
    <property type="entry name" value="HIV Type 1 Reverse Transcriptase, subunit A, domain 1"/>
    <property type="match status" value="1"/>
</dbReference>
<evidence type="ECO:0000259" key="1">
    <source>
        <dbReference type="Pfam" id="PF00078"/>
    </source>
</evidence>
<dbReference type="InterPro" id="IPR000477">
    <property type="entry name" value="RT_dom"/>
</dbReference>
<dbReference type="PANTHER" id="PTHR37984:SF5">
    <property type="entry name" value="PROTEIN NYNRIN-LIKE"/>
    <property type="match status" value="1"/>
</dbReference>
<dbReference type="InterPro" id="IPR050951">
    <property type="entry name" value="Retrovirus_Pol_polyprotein"/>
</dbReference>